<feature type="region of interest" description="Disordered" evidence="1">
    <location>
        <begin position="33"/>
        <end position="94"/>
    </location>
</feature>
<name>L9JEA8_TUPCH</name>
<evidence type="ECO:0000313" key="2">
    <source>
        <dbReference type="EMBL" id="ELW48693.1"/>
    </source>
</evidence>
<proteinExistence type="predicted"/>
<dbReference type="InParanoid" id="L9JEA8"/>
<keyword evidence="3" id="KW-1185">Reference proteome</keyword>
<sequence>MTKPRVQVLLEKSEYQKAPESILLCLKVGSLREESGRQRTPVPSQPRLQPQEPRAQSADAETSLFPALAARLAPPPPPPSAGTASTAQPNRPLLHRLLVHAAPPTASKVGEPFEPPSLIGHRARAYVNAGSYWTSRSDISPAAPPRSSNCCCLAGRQEREERGYSDW</sequence>
<accession>L9JEA8</accession>
<dbReference type="EMBL" id="KB321029">
    <property type="protein sequence ID" value="ELW48693.1"/>
    <property type="molecule type" value="Genomic_DNA"/>
</dbReference>
<dbReference type="AlphaFoldDB" id="L9JEA8"/>
<reference evidence="3" key="1">
    <citation type="submission" date="2012-07" db="EMBL/GenBank/DDBJ databases">
        <title>Genome of the Chinese tree shrew, a rising model animal genetically related to primates.</title>
        <authorList>
            <person name="Zhang G."/>
            <person name="Fan Y."/>
            <person name="Yao Y."/>
            <person name="Huang Z."/>
        </authorList>
    </citation>
    <scope>NUCLEOTIDE SEQUENCE [LARGE SCALE GENOMIC DNA]</scope>
</reference>
<evidence type="ECO:0000313" key="3">
    <source>
        <dbReference type="Proteomes" id="UP000011518"/>
    </source>
</evidence>
<protein>
    <submittedName>
        <fullName evidence="2">Uncharacterized protein</fullName>
    </submittedName>
</protein>
<gene>
    <name evidence="2" type="ORF">TREES_T100019748</name>
</gene>
<evidence type="ECO:0000256" key="1">
    <source>
        <dbReference type="SAM" id="MobiDB-lite"/>
    </source>
</evidence>
<organism evidence="2 3">
    <name type="scientific">Tupaia chinensis</name>
    <name type="common">Chinese tree shrew</name>
    <name type="synonym">Tupaia belangeri chinensis</name>
    <dbReference type="NCBI Taxonomy" id="246437"/>
    <lineage>
        <taxon>Eukaryota</taxon>
        <taxon>Metazoa</taxon>
        <taxon>Chordata</taxon>
        <taxon>Craniata</taxon>
        <taxon>Vertebrata</taxon>
        <taxon>Euteleostomi</taxon>
        <taxon>Mammalia</taxon>
        <taxon>Eutheria</taxon>
        <taxon>Euarchontoglires</taxon>
        <taxon>Scandentia</taxon>
        <taxon>Tupaiidae</taxon>
        <taxon>Tupaia</taxon>
    </lineage>
</organism>
<dbReference type="Proteomes" id="UP000011518">
    <property type="component" value="Unassembled WGS sequence"/>
</dbReference>
<reference evidence="3" key="2">
    <citation type="journal article" date="2013" name="Nat. Commun.">
        <title>Genome of the Chinese tree shrew.</title>
        <authorList>
            <person name="Fan Y."/>
            <person name="Huang Z.Y."/>
            <person name="Cao C.C."/>
            <person name="Chen C.S."/>
            <person name="Chen Y.X."/>
            <person name="Fan D.D."/>
            <person name="He J."/>
            <person name="Hou H.L."/>
            <person name="Hu L."/>
            <person name="Hu X.T."/>
            <person name="Jiang X.T."/>
            <person name="Lai R."/>
            <person name="Lang Y.S."/>
            <person name="Liang B."/>
            <person name="Liao S.G."/>
            <person name="Mu D."/>
            <person name="Ma Y.Y."/>
            <person name="Niu Y.Y."/>
            <person name="Sun X.Q."/>
            <person name="Xia J.Q."/>
            <person name="Xiao J."/>
            <person name="Xiong Z.Q."/>
            <person name="Xu L."/>
            <person name="Yang L."/>
            <person name="Zhang Y."/>
            <person name="Zhao W."/>
            <person name="Zhao X.D."/>
            <person name="Zheng Y.T."/>
            <person name="Zhou J.M."/>
            <person name="Zhu Y.B."/>
            <person name="Zhang G.J."/>
            <person name="Wang J."/>
            <person name="Yao Y.G."/>
        </authorList>
    </citation>
    <scope>NUCLEOTIDE SEQUENCE [LARGE SCALE GENOMIC DNA]</scope>
</reference>